<keyword evidence="2" id="KW-0808">Transferase</keyword>
<dbReference type="SUPFAM" id="SSF56112">
    <property type="entry name" value="Protein kinase-like (PK-like)"/>
    <property type="match status" value="1"/>
</dbReference>
<evidence type="ECO:0000256" key="2">
    <source>
        <dbReference type="ARBA" id="ARBA00022679"/>
    </source>
</evidence>
<name>A0AAW1PG85_9CHLO</name>
<feature type="region of interest" description="Disordered" evidence="6">
    <location>
        <begin position="491"/>
        <end position="648"/>
    </location>
</feature>
<evidence type="ECO:0000256" key="4">
    <source>
        <dbReference type="ARBA" id="ARBA00022777"/>
    </source>
</evidence>
<dbReference type="PROSITE" id="PS50011">
    <property type="entry name" value="PROTEIN_KINASE_DOM"/>
    <property type="match status" value="1"/>
</dbReference>
<evidence type="ECO:0000313" key="9">
    <source>
        <dbReference type="Proteomes" id="UP001465755"/>
    </source>
</evidence>
<dbReference type="Proteomes" id="UP001465755">
    <property type="component" value="Unassembled WGS sequence"/>
</dbReference>
<evidence type="ECO:0000256" key="5">
    <source>
        <dbReference type="ARBA" id="ARBA00022840"/>
    </source>
</evidence>
<gene>
    <name evidence="8" type="ORF">WJX73_000269</name>
</gene>
<feature type="compositionally biased region" description="Low complexity" evidence="6">
    <location>
        <begin position="362"/>
        <end position="385"/>
    </location>
</feature>
<dbReference type="InterPro" id="IPR000719">
    <property type="entry name" value="Prot_kinase_dom"/>
</dbReference>
<dbReference type="FunFam" id="1.10.510.10:FF:000571">
    <property type="entry name" value="Maternal embryonic leucine zipper kinase"/>
    <property type="match status" value="1"/>
</dbReference>
<protein>
    <recommendedName>
        <fullName evidence="7">Protein kinase domain-containing protein</fullName>
    </recommendedName>
</protein>
<dbReference type="GO" id="GO:0005737">
    <property type="term" value="C:cytoplasm"/>
    <property type="evidence" value="ECO:0007669"/>
    <property type="project" value="TreeGrafter"/>
</dbReference>
<feature type="compositionally biased region" description="Polar residues" evidence="6">
    <location>
        <begin position="615"/>
        <end position="624"/>
    </location>
</feature>
<evidence type="ECO:0000259" key="7">
    <source>
        <dbReference type="PROSITE" id="PS50011"/>
    </source>
</evidence>
<dbReference type="InterPro" id="IPR011009">
    <property type="entry name" value="Kinase-like_dom_sf"/>
</dbReference>
<dbReference type="PANTHER" id="PTHR24346:SF82">
    <property type="entry name" value="KP78A-RELATED"/>
    <property type="match status" value="1"/>
</dbReference>
<feature type="domain" description="Protein kinase" evidence="7">
    <location>
        <begin position="1"/>
        <end position="305"/>
    </location>
</feature>
<proteinExistence type="predicted"/>
<feature type="compositionally biased region" description="Polar residues" evidence="6">
    <location>
        <begin position="491"/>
        <end position="507"/>
    </location>
</feature>
<evidence type="ECO:0000313" key="8">
    <source>
        <dbReference type="EMBL" id="KAK9807147.1"/>
    </source>
</evidence>
<dbReference type="SMART" id="SM00220">
    <property type="entry name" value="S_TKc"/>
    <property type="match status" value="1"/>
</dbReference>
<dbReference type="GO" id="GO:0005524">
    <property type="term" value="F:ATP binding"/>
    <property type="evidence" value="ECO:0007669"/>
    <property type="project" value="UniProtKB-KW"/>
</dbReference>
<feature type="compositionally biased region" description="Basic and acidic residues" evidence="6">
    <location>
        <begin position="451"/>
        <end position="464"/>
    </location>
</feature>
<dbReference type="GO" id="GO:0035556">
    <property type="term" value="P:intracellular signal transduction"/>
    <property type="evidence" value="ECO:0007669"/>
    <property type="project" value="TreeGrafter"/>
</dbReference>
<dbReference type="GO" id="GO:0004674">
    <property type="term" value="F:protein serine/threonine kinase activity"/>
    <property type="evidence" value="ECO:0007669"/>
    <property type="project" value="UniProtKB-KW"/>
</dbReference>
<dbReference type="Gene3D" id="1.10.510.10">
    <property type="entry name" value="Transferase(Phosphotransferase) domain 1"/>
    <property type="match status" value="1"/>
</dbReference>
<dbReference type="EMBL" id="JALJOQ010000033">
    <property type="protein sequence ID" value="KAK9807147.1"/>
    <property type="molecule type" value="Genomic_DNA"/>
</dbReference>
<accession>A0AAW1PG85</accession>
<feature type="compositionally biased region" description="Low complexity" evidence="6">
    <location>
        <begin position="531"/>
        <end position="541"/>
    </location>
</feature>
<feature type="compositionally biased region" description="Polar residues" evidence="6">
    <location>
        <begin position="638"/>
        <end position="648"/>
    </location>
</feature>
<dbReference type="PANTHER" id="PTHR24346">
    <property type="entry name" value="MAP/MICROTUBULE AFFINITY-REGULATING KINASE"/>
    <property type="match status" value="1"/>
</dbReference>
<feature type="region of interest" description="Disordered" evidence="6">
    <location>
        <begin position="351"/>
        <end position="385"/>
    </location>
</feature>
<organism evidence="8 9">
    <name type="scientific">Symbiochloris irregularis</name>
    <dbReference type="NCBI Taxonomy" id="706552"/>
    <lineage>
        <taxon>Eukaryota</taxon>
        <taxon>Viridiplantae</taxon>
        <taxon>Chlorophyta</taxon>
        <taxon>core chlorophytes</taxon>
        <taxon>Trebouxiophyceae</taxon>
        <taxon>Trebouxiales</taxon>
        <taxon>Trebouxiaceae</taxon>
        <taxon>Symbiochloris</taxon>
    </lineage>
</organism>
<keyword evidence="1" id="KW-0723">Serine/threonine-protein kinase</keyword>
<reference evidence="8 9" key="1">
    <citation type="journal article" date="2024" name="Nat. Commun.">
        <title>Phylogenomics reveals the evolutionary origins of lichenization in chlorophyte algae.</title>
        <authorList>
            <person name="Puginier C."/>
            <person name="Libourel C."/>
            <person name="Otte J."/>
            <person name="Skaloud P."/>
            <person name="Haon M."/>
            <person name="Grisel S."/>
            <person name="Petersen M."/>
            <person name="Berrin J.G."/>
            <person name="Delaux P.M."/>
            <person name="Dal Grande F."/>
            <person name="Keller J."/>
        </authorList>
    </citation>
    <scope>NUCLEOTIDE SEQUENCE [LARGE SCALE GENOMIC DNA]</scope>
    <source>
        <strain evidence="8 9">SAG 2036</strain>
    </source>
</reference>
<keyword evidence="5" id="KW-0067">ATP-binding</keyword>
<comment type="caution">
    <text evidence="8">The sequence shown here is derived from an EMBL/GenBank/DDBJ whole genome shotgun (WGS) entry which is preliminary data.</text>
</comment>
<keyword evidence="9" id="KW-1185">Reference proteome</keyword>
<keyword evidence="4" id="KW-0418">Kinase</keyword>
<sequence length="648" mass="69255">MGLLGCICSSGADDDAGPVKSVAEPRPASIHPRRSEAKPPAEDGDLACQPRDAVTVAAGSLHNEGQHTAAQPKHREICNLRLCSMHPYIIRFKEAFLTDKYLAIVSEYASMGDLADYIDARRTRTRPPRGLPEEQARLFFQQLMVAVDFCHEKGIVNRDLKLENLLLAPCPEAGMAANPVIKLCDFGFSKDEYIDSACDTACGTPEYVAPEVLLTNQYSGRAADIWSAGVILYVMLTGRFPFKEAGDETLAQQTKLKAMFPRIVKAQYARPTWVSAGACGLISGMLTPDPAQRLTVKGVLTHPWFLQDLSPSAKAINSDLLKVSETLLTSFAAQSEDDILALVTEALHVPSKGGRTSMSRTPSLSSHASLLSPPSRPSTASLASLADSRSLPQRWSLDSSVAEKHHLASFGGTRMSEGSMPPRAKSGGMAVKLPSPADCITGSTPANNRQVYDKKRSTQDKFPRPESPSIPDIASYDDLFADGQILASVHSFGNRNPSSGSNHSQGSRMADGGWQPLSNAGWSLREMEATPASAAPSVASSGHRSGDKGSPAGSLHNMHGVRTSNAPVTPPQRPTAPRGTGAVLHAHPQGTLQPRAPPVSGSLRDRPPQTPPLARTTSTGSKPLNASKVHPRSRPADQRSSLPSQRSM</sequence>
<keyword evidence="3" id="KW-0547">Nucleotide-binding</keyword>
<feature type="region of interest" description="Disordered" evidence="6">
    <location>
        <begin position="409"/>
        <end position="474"/>
    </location>
</feature>
<dbReference type="AlphaFoldDB" id="A0AAW1PG85"/>
<evidence type="ECO:0000256" key="3">
    <source>
        <dbReference type="ARBA" id="ARBA00022741"/>
    </source>
</evidence>
<evidence type="ECO:0000256" key="1">
    <source>
        <dbReference type="ARBA" id="ARBA00022527"/>
    </source>
</evidence>
<evidence type="ECO:0000256" key="6">
    <source>
        <dbReference type="SAM" id="MobiDB-lite"/>
    </source>
</evidence>
<feature type="compositionally biased region" description="Polar residues" evidence="6">
    <location>
        <begin position="441"/>
        <end position="450"/>
    </location>
</feature>
<dbReference type="Pfam" id="PF00069">
    <property type="entry name" value="Pkinase"/>
    <property type="match status" value="1"/>
</dbReference>
<feature type="region of interest" description="Disordered" evidence="6">
    <location>
        <begin position="14"/>
        <end position="45"/>
    </location>
</feature>